<reference evidence="1 2" key="1">
    <citation type="submission" date="2015-09" db="EMBL/GenBank/DDBJ databases">
        <title>A metagenomics-based metabolic model of nitrate-dependent anaerobic oxidation of methane by Methanoperedens-like archaea.</title>
        <authorList>
            <person name="Arshad A."/>
            <person name="Speth D.R."/>
            <person name="De Graaf R.M."/>
            <person name="Op Den Camp H.J."/>
            <person name="Jetten M.S."/>
            <person name="Welte C.U."/>
        </authorList>
    </citation>
    <scope>NUCLEOTIDE SEQUENCE [LARGE SCALE GENOMIC DNA]</scope>
</reference>
<proteinExistence type="predicted"/>
<protein>
    <submittedName>
        <fullName evidence="1">Uncharacterized protein</fullName>
    </submittedName>
</protein>
<comment type="caution">
    <text evidence="1">The sequence shown here is derived from an EMBL/GenBank/DDBJ whole genome shotgun (WGS) entry which is preliminary data.</text>
</comment>
<dbReference type="Proteomes" id="UP000050360">
    <property type="component" value="Unassembled WGS sequence"/>
</dbReference>
<sequence>MIKNILTIKSMIINKHKITDILIHGREHFFRYDNKYVWGILKREDGVIALSCYPQFNDVRDIEHCLLTGDNCITFSSNEFEAHESISFKDLYTIIISGGKKIDYTRILDDIIGAHV</sequence>
<dbReference type="AlphaFoldDB" id="A0A0N8KR98"/>
<name>A0A0N8KR98_9EURY</name>
<evidence type="ECO:0000313" key="1">
    <source>
        <dbReference type="EMBL" id="KPQ44338.1"/>
    </source>
</evidence>
<accession>A0A0N8KR98</accession>
<gene>
    <name evidence="1" type="ORF">MPEBLZ_01094</name>
</gene>
<organism evidence="1 2">
    <name type="scientific">Candidatus Methanoperedens nitratireducens</name>
    <dbReference type="NCBI Taxonomy" id="1392998"/>
    <lineage>
        <taxon>Archaea</taxon>
        <taxon>Methanobacteriati</taxon>
        <taxon>Methanobacteriota</taxon>
        <taxon>Stenosarchaea group</taxon>
        <taxon>Methanomicrobia</taxon>
        <taxon>Methanosarcinales</taxon>
        <taxon>ANME-2 cluster</taxon>
        <taxon>Candidatus Methanoperedentaceae</taxon>
        <taxon>Candidatus Methanoperedens</taxon>
    </lineage>
</organism>
<evidence type="ECO:0000313" key="2">
    <source>
        <dbReference type="Proteomes" id="UP000050360"/>
    </source>
</evidence>
<dbReference type="EMBL" id="LKCM01000099">
    <property type="protein sequence ID" value="KPQ44338.1"/>
    <property type="molecule type" value="Genomic_DNA"/>
</dbReference>